<gene>
    <name evidence="2" type="ORF">HYPSUDRAFT_62787</name>
</gene>
<sequence length="412" mass="44400">MSAQSIPPFPNSGSFLSAIRQSAKGLRIASGIVIAPAQVKRLLFSPTFVESFQRVSKIHGLALPLNFSSSLDELNLLSVLSLLNFASGYRAPLHMQTGRGAWDSIRALVFSLYITSSTGEGDLLSAQGLKSVSMSQIAEFMGINLHVERAHETIPGVVIGELGGPLHDLVKHIASILNETGEILLNNGYSNLGSFVAEALKDSAKASDGQAALEVVLEKLVRAFPGFRDMSIVDRKPIYCFKKALFLTHAITIRFGSLSPPPFPMLDTTKTPVFSDNVLPSLLIHLGVIDVSGNPSLSSLFPNASSDENLSPLLGSPPAAVKVAKSGTKVVPKEGPIVTADQAYILRAAAIDACEIIVETAQSLTDEEKEQGADWISKITLPELDMWIWSIAKDRPDYRALERFAALDTIYF</sequence>
<dbReference type="Pfam" id="PF10343">
    <property type="entry name" value="Q_salvage"/>
    <property type="match status" value="1"/>
</dbReference>
<dbReference type="Proteomes" id="UP000054270">
    <property type="component" value="Unassembled WGS sequence"/>
</dbReference>
<proteinExistence type="inferred from homology"/>
<protein>
    <recommendedName>
        <fullName evidence="1">Queuosine 5'-phosphate N-glycosylase/hydrolase</fullName>
        <ecNumber evidence="1">3.2.2.-</ecNumber>
    </recommendedName>
    <alternativeName>
        <fullName evidence="1">Queuosine-nucleotide N-glycosylase/hydrolase</fullName>
    </alternativeName>
</protein>
<dbReference type="OMA" id="GQPVYCF"/>
<organism evidence="2 3">
    <name type="scientific">Hypholoma sublateritium (strain FD-334 SS-4)</name>
    <dbReference type="NCBI Taxonomy" id="945553"/>
    <lineage>
        <taxon>Eukaryota</taxon>
        <taxon>Fungi</taxon>
        <taxon>Dikarya</taxon>
        <taxon>Basidiomycota</taxon>
        <taxon>Agaricomycotina</taxon>
        <taxon>Agaricomycetes</taxon>
        <taxon>Agaricomycetidae</taxon>
        <taxon>Agaricales</taxon>
        <taxon>Agaricineae</taxon>
        <taxon>Strophariaceae</taxon>
        <taxon>Hypholoma</taxon>
    </lineage>
</organism>
<dbReference type="EC" id="3.2.2.-" evidence="1"/>
<accession>A0A0D2LJD2</accession>
<comment type="catalytic activity">
    <reaction evidence="1">
        <text>queuosine 5'-phosphate + H2O = queuine + D-ribose 5-phosphate</text>
        <dbReference type="Rhea" id="RHEA:75387"/>
        <dbReference type="ChEBI" id="CHEBI:15377"/>
        <dbReference type="ChEBI" id="CHEBI:17433"/>
        <dbReference type="ChEBI" id="CHEBI:78346"/>
        <dbReference type="ChEBI" id="CHEBI:194371"/>
    </reaction>
    <physiologicalReaction direction="left-to-right" evidence="1">
        <dbReference type="Rhea" id="RHEA:75388"/>
    </physiologicalReaction>
</comment>
<keyword evidence="1" id="KW-0378">Hydrolase</keyword>
<name>A0A0D2LJD2_HYPSF</name>
<dbReference type="AlphaFoldDB" id="A0A0D2LJD2"/>
<evidence type="ECO:0000313" key="2">
    <source>
        <dbReference type="EMBL" id="KJA27747.1"/>
    </source>
</evidence>
<dbReference type="PANTHER" id="PTHR21314:SF1">
    <property type="entry name" value="QUEUOSINE SALVAGE PROTEIN"/>
    <property type="match status" value="1"/>
</dbReference>
<dbReference type="InterPro" id="IPR019438">
    <property type="entry name" value="Q_salvage"/>
</dbReference>
<dbReference type="OrthoDB" id="416777at2759"/>
<dbReference type="GO" id="GO:0006400">
    <property type="term" value="P:tRNA modification"/>
    <property type="evidence" value="ECO:0007669"/>
    <property type="project" value="TreeGrafter"/>
</dbReference>
<evidence type="ECO:0000256" key="1">
    <source>
        <dbReference type="RuleBase" id="RU365002"/>
    </source>
</evidence>
<comment type="similarity">
    <text evidence="1">Belongs to the QNG1 protein family.</text>
</comment>
<evidence type="ECO:0000313" key="3">
    <source>
        <dbReference type="Proteomes" id="UP000054270"/>
    </source>
</evidence>
<dbReference type="GO" id="GO:0016787">
    <property type="term" value="F:hydrolase activity"/>
    <property type="evidence" value="ECO:0007669"/>
    <property type="project" value="UniProtKB-KW"/>
</dbReference>
<keyword evidence="3" id="KW-1185">Reference proteome</keyword>
<dbReference type="EMBL" id="KN817523">
    <property type="protein sequence ID" value="KJA27747.1"/>
    <property type="molecule type" value="Genomic_DNA"/>
</dbReference>
<reference evidence="3" key="1">
    <citation type="submission" date="2014-04" db="EMBL/GenBank/DDBJ databases">
        <title>Evolutionary Origins and Diversification of the Mycorrhizal Mutualists.</title>
        <authorList>
            <consortium name="DOE Joint Genome Institute"/>
            <consortium name="Mycorrhizal Genomics Consortium"/>
            <person name="Kohler A."/>
            <person name="Kuo A."/>
            <person name="Nagy L.G."/>
            <person name="Floudas D."/>
            <person name="Copeland A."/>
            <person name="Barry K.W."/>
            <person name="Cichocki N."/>
            <person name="Veneault-Fourrey C."/>
            <person name="LaButti K."/>
            <person name="Lindquist E.A."/>
            <person name="Lipzen A."/>
            <person name="Lundell T."/>
            <person name="Morin E."/>
            <person name="Murat C."/>
            <person name="Riley R."/>
            <person name="Ohm R."/>
            <person name="Sun H."/>
            <person name="Tunlid A."/>
            <person name="Henrissat B."/>
            <person name="Grigoriev I.V."/>
            <person name="Hibbett D.S."/>
            <person name="Martin F."/>
        </authorList>
    </citation>
    <scope>NUCLEOTIDE SEQUENCE [LARGE SCALE GENOMIC DNA]</scope>
    <source>
        <strain evidence="3">FD-334 SS-4</strain>
    </source>
</reference>
<dbReference type="PANTHER" id="PTHR21314">
    <property type="entry name" value="QUEUOSINE 5'-PHOSPHATE N-GLYCOSYLASE_HYDROLASE-RELATED"/>
    <property type="match status" value="1"/>
</dbReference>
<comment type="function">
    <text evidence="1">Catalyzes the hydrolysis of queuosine 5'-phosphate, releasing the nucleobase queuine (q). Is required for salvage of queuine from exogenous queuosine (Q) that is imported and then converted to queuosine 5'-phosphate intracellularly.</text>
</comment>